<sequence length="203" mass="22649">MKATLNEATMGIDNMKKITTFSVSYRKQQAIEDCKELLHFSVSELAWSLGEMRRIRAGDTNLQSEGNLEAWLSVALSNQDTRLEGFKGINIRLKSYISGSLTQVTQLINNVLSLAKPHGVRADTVVALDGSGHCRSIAEAVNVAPSQSERRYITYVKKGLYNENIDIKKKMTNIMLVGDGIGQTIITNNRNFIQGWTTFRVHV</sequence>
<dbReference type="Pfam" id="PF04043">
    <property type="entry name" value="PMEI"/>
    <property type="match status" value="1"/>
</dbReference>
<dbReference type="RefSeq" id="XP_014492562.1">
    <property type="nucleotide sequence ID" value="XM_014637076.1"/>
</dbReference>
<keyword evidence="5" id="KW-0964">Secreted</keyword>
<dbReference type="GeneID" id="106754994"/>
<dbReference type="SUPFAM" id="SSF101148">
    <property type="entry name" value="Plant invertase/pectin methylesterase inhibitor"/>
    <property type="match status" value="1"/>
</dbReference>
<evidence type="ECO:0000256" key="7">
    <source>
        <dbReference type="ARBA" id="ARBA00023085"/>
    </source>
</evidence>
<keyword evidence="7" id="KW-0063">Aspartyl esterase</keyword>
<feature type="domain" description="Pectinesterase inhibitor" evidence="8">
    <location>
        <begin position="3"/>
        <end position="114"/>
    </location>
</feature>
<comment type="pathway">
    <text evidence="2">Glycan metabolism; pectin degradation; 2-dehydro-3-deoxy-D-gluconate from pectin: step 1/5.</text>
</comment>
<accession>A0A1S3TFP7</accession>
<comment type="similarity">
    <text evidence="3">In the N-terminal section; belongs to the PMEI family.</text>
</comment>
<evidence type="ECO:0000256" key="1">
    <source>
        <dbReference type="ARBA" id="ARBA00004191"/>
    </source>
</evidence>
<dbReference type="KEGG" id="vra:106754994"/>
<dbReference type="GO" id="GO:0004857">
    <property type="term" value="F:enzyme inhibitor activity"/>
    <property type="evidence" value="ECO:0007669"/>
    <property type="project" value="InterPro"/>
</dbReference>
<dbReference type="AlphaFoldDB" id="A0A1S3TFP7"/>
<dbReference type="OrthoDB" id="2019149at2759"/>
<dbReference type="InterPro" id="IPR012334">
    <property type="entry name" value="Pectin_lyas_fold"/>
</dbReference>
<dbReference type="PANTHER" id="PTHR31707">
    <property type="entry name" value="PECTINESTERASE"/>
    <property type="match status" value="1"/>
</dbReference>
<organism evidence="9 10">
    <name type="scientific">Vigna radiata var. radiata</name>
    <name type="common">Mung bean</name>
    <name type="synonym">Phaseolus aureus</name>
    <dbReference type="NCBI Taxonomy" id="3916"/>
    <lineage>
        <taxon>Eukaryota</taxon>
        <taxon>Viridiplantae</taxon>
        <taxon>Streptophyta</taxon>
        <taxon>Embryophyta</taxon>
        <taxon>Tracheophyta</taxon>
        <taxon>Spermatophyta</taxon>
        <taxon>Magnoliopsida</taxon>
        <taxon>eudicotyledons</taxon>
        <taxon>Gunneridae</taxon>
        <taxon>Pentapetalae</taxon>
        <taxon>rosids</taxon>
        <taxon>fabids</taxon>
        <taxon>Fabales</taxon>
        <taxon>Fabaceae</taxon>
        <taxon>Papilionoideae</taxon>
        <taxon>50 kb inversion clade</taxon>
        <taxon>NPAAA clade</taxon>
        <taxon>indigoferoid/millettioid clade</taxon>
        <taxon>Phaseoleae</taxon>
        <taxon>Vigna</taxon>
    </lineage>
</organism>
<dbReference type="Gene3D" id="2.160.20.10">
    <property type="entry name" value="Single-stranded right-handed beta-helix, Pectin lyase-like"/>
    <property type="match status" value="1"/>
</dbReference>
<evidence type="ECO:0000256" key="3">
    <source>
        <dbReference type="ARBA" id="ARBA00006027"/>
    </source>
</evidence>
<dbReference type="SMART" id="SM00856">
    <property type="entry name" value="PMEI"/>
    <property type="match status" value="1"/>
</dbReference>
<evidence type="ECO:0000313" key="9">
    <source>
        <dbReference type="Proteomes" id="UP000087766"/>
    </source>
</evidence>
<evidence type="ECO:0000259" key="8">
    <source>
        <dbReference type="SMART" id="SM00856"/>
    </source>
</evidence>
<keyword evidence="9" id="KW-1185">Reference proteome</keyword>
<dbReference type="InterPro" id="IPR035513">
    <property type="entry name" value="Invertase/methylesterase_inhib"/>
</dbReference>
<proteinExistence type="inferred from homology"/>
<keyword evidence="5" id="KW-0134">Cell wall</keyword>
<dbReference type="InterPro" id="IPR011050">
    <property type="entry name" value="Pectin_lyase_fold/virulence"/>
</dbReference>
<dbReference type="SUPFAM" id="SSF51126">
    <property type="entry name" value="Pectin lyase-like"/>
    <property type="match status" value="1"/>
</dbReference>
<evidence type="ECO:0000256" key="5">
    <source>
        <dbReference type="ARBA" id="ARBA00022512"/>
    </source>
</evidence>
<dbReference type="InterPro" id="IPR006501">
    <property type="entry name" value="Pectinesterase_inhib_dom"/>
</dbReference>
<dbReference type="GO" id="GO:0042545">
    <property type="term" value="P:cell wall modification"/>
    <property type="evidence" value="ECO:0007669"/>
    <property type="project" value="InterPro"/>
</dbReference>
<dbReference type="UniPathway" id="UPA00545">
    <property type="reaction ID" value="UER00823"/>
</dbReference>
<dbReference type="InterPro" id="IPR000070">
    <property type="entry name" value="Pectinesterase_cat"/>
</dbReference>
<name>A0A1S3TFP7_VIGRR</name>
<evidence type="ECO:0000313" key="10">
    <source>
        <dbReference type="RefSeq" id="XP_014492562.1"/>
    </source>
</evidence>
<dbReference type="Pfam" id="PF01095">
    <property type="entry name" value="Pectinesterase"/>
    <property type="match status" value="1"/>
</dbReference>
<dbReference type="Gene3D" id="1.20.140.40">
    <property type="entry name" value="Invertase/pectin methylesterase inhibitor family protein"/>
    <property type="match status" value="1"/>
</dbReference>
<comment type="subcellular location">
    <subcellularLocation>
        <location evidence="1">Secreted</location>
        <location evidence="1">Cell wall</location>
    </subcellularLocation>
</comment>
<dbReference type="GO" id="GO:0030599">
    <property type="term" value="F:pectinesterase activity"/>
    <property type="evidence" value="ECO:0007669"/>
    <property type="project" value="InterPro"/>
</dbReference>
<evidence type="ECO:0000256" key="4">
    <source>
        <dbReference type="ARBA" id="ARBA00007786"/>
    </source>
</evidence>
<evidence type="ECO:0000256" key="2">
    <source>
        <dbReference type="ARBA" id="ARBA00005184"/>
    </source>
</evidence>
<protein>
    <submittedName>
        <fullName evidence="10">Pectinesterase/pectinesterase inhibitor 22</fullName>
    </submittedName>
</protein>
<keyword evidence="6" id="KW-0378">Hydrolase</keyword>
<dbReference type="STRING" id="3916.A0A1S3TFP7"/>
<reference evidence="10" key="1">
    <citation type="submission" date="2025-08" db="UniProtKB">
        <authorList>
            <consortium name="RefSeq"/>
        </authorList>
    </citation>
    <scope>IDENTIFICATION</scope>
    <source>
        <tissue evidence="10">Leaf</tissue>
    </source>
</reference>
<dbReference type="GO" id="GO:0045490">
    <property type="term" value="P:pectin catabolic process"/>
    <property type="evidence" value="ECO:0007669"/>
    <property type="project" value="UniProtKB-UniPathway"/>
</dbReference>
<evidence type="ECO:0000256" key="6">
    <source>
        <dbReference type="ARBA" id="ARBA00022801"/>
    </source>
</evidence>
<dbReference type="Proteomes" id="UP000087766">
    <property type="component" value="Unplaced"/>
</dbReference>
<gene>
    <name evidence="10" type="primary">LOC106754994</name>
</gene>
<comment type="similarity">
    <text evidence="4">In the C-terminal section; belongs to the pectinesterase family.</text>
</comment>